<dbReference type="Proteomes" id="UP001157502">
    <property type="component" value="Chromosome 37"/>
</dbReference>
<evidence type="ECO:0000313" key="2">
    <source>
        <dbReference type="Proteomes" id="UP001157502"/>
    </source>
</evidence>
<accession>A0ACC2F0K2</accession>
<protein>
    <submittedName>
        <fullName evidence="1">Uncharacterized protein</fullName>
    </submittedName>
</protein>
<keyword evidence="2" id="KW-1185">Reference proteome</keyword>
<evidence type="ECO:0000313" key="1">
    <source>
        <dbReference type="EMBL" id="KAJ7984895.1"/>
    </source>
</evidence>
<name>A0ACC2F0K2_DALPE</name>
<gene>
    <name evidence="1" type="ORF">DPEC_G00359510</name>
</gene>
<organism evidence="1 2">
    <name type="scientific">Dallia pectoralis</name>
    <name type="common">Alaska blackfish</name>
    <dbReference type="NCBI Taxonomy" id="75939"/>
    <lineage>
        <taxon>Eukaryota</taxon>
        <taxon>Metazoa</taxon>
        <taxon>Chordata</taxon>
        <taxon>Craniata</taxon>
        <taxon>Vertebrata</taxon>
        <taxon>Euteleostomi</taxon>
        <taxon>Actinopterygii</taxon>
        <taxon>Neopterygii</taxon>
        <taxon>Teleostei</taxon>
        <taxon>Protacanthopterygii</taxon>
        <taxon>Esociformes</taxon>
        <taxon>Umbridae</taxon>
        <taxon>Dallia</taxon>
    </lineage>
</organism>
<reference evidence="1" key="1">
    <citation type="submission" date="2021-05" db="EMBL/GenBank/DDBJ databases">
        <authorList>
            <person name="Pan Q."/>
            <person name="Jouanno E."/>
            <person name="Zahm M."/>
            <person name="Klopp C."/>
            <person name="Cabau C."/>
            <person name="Louis A."/>
            <person name="Berthelot C."/>
            <person name="Parey E."/>
            <person name="Roest Crollius H."/>
            <person name="Montfort J."/>
            <person name="Robinson-Rechavi M."/>
            <person name="Bouchez O."/>
            <person name="Lampietro C."/>
            <person name="Lopez Roques C."/>
            <person name="Donnadieu C."/>
            <person name="Postlethwait J."/>
            <person name="Bobe J."/>
            <person name="Dillon D."/>
            <person name="Chandos A."/>
            <person name="von Hippel F."/>
            <person name="Guiguen Y."/>
        </authorList>
    </citation>
    <scope>NUCLEOTIDE SEQUENCE</scope>
    <source>
        <strain evidence="1">YG-Jan2019</strain>
    </source>
</reference>
<comment type="caution">
    <text evidence="1">The sequence shown here is derived from an EMBL/GenBank/DDBJ whole genome shotgun (WGS) entry which is preliminary data.</text>
</comment>
<dbReference type="EMBL" id="CM055764">
    <property type="protein sequence ID" value="KAJ7984895.1"/>
    <property type="molecule type" value="Genomic_DNA"/>
</dbReference>
<sequence>MSDRHNQAGFPPTLLGNCLLCSCQCSASSRKPSATRVSAIIVSFLGIGLKGRGERRKTVEIPERNFK</sequence>
<proteinExistence type="predicted"/>